<keyword evidence="5" id="KW-0146">Chitin degradation</keyword>
<evidence type="ECO:0000256" key="2">
    <source>
        <dbReference type="ARBA" id="ARBA00004609"/>
    </source>
</evidence>
<keyword evidence="18" id="KW-1185">Reference proteome</keyword>
<keyword evidence="11" id="KW-0624">Polysaccharide degradation</keyword>
<keyword evidence="8" id="KW-0170">Cobalt</keyword>
<keyword evidence="9" id="KW-0449">Lipoprotein</keyword>
<evidence type="ECO:0000256" key="6">
    <source>
        <dbReference type="ARBA" id="ARBA00023136"/>
    </source>
</evidence>
<dbReference type="GO" id="GO:0071555">
    <property type="term" value="P:cell wall organization"/>
    <property type="evidence" value="ECO:0007669"/>
    <property type="project" value="UniProtKB-KW"/>
</dbReference>
<dbReference type="AlphaFoldDB" id="A0AAD5VZG8"/>
<reference evidence="17" key="1">
    <citation type="submission" date="2022-07" db="EMBL/GenBank/DDBJ databases">
        <title>Genome Sequence of Leucocoprinus birnbaumii.</title>
        <authorList>
            <person name="Buettner E."/>
        </authorList>
    </citation>
    <scope>NUCLEOTIDE SEQUENCE</scope>
    <source>
        <strain evidence="17">VT141</strain>
    </source>
</reference>
<dbReference type="PROSITE" id="PS51677">
    <property type="entry name" value="NODB"/>
    <property type="match status" value="1"/>
</dbReference>
<dbReference type="GO" id="GO:0098552">
    <property type="term" value="C:side of membrane"/>
    <property type="evidence" value="ECO:0007669"/>
    <property type="project" value="UniProtKB-KW"/>
</dbReference>
<dbReference type="CDD" id="cd10952">
    <property type="entry name" value="CE4_MrCDA_like"/>
    <property type="match status" value="1"/>
</dbReference>
<dbReference type="PANTHER" id="PTHR10587:SF98">
    <property type="entry name" value="CHITIN DEACETYLASE"/>
    <property type="match status" value="1"/>
</dbReference>
<keyword evidence="4" id="KW-0336">GPI-anchor</keyword>
<feature type="signal peptide" evidence="15">
    <location>
        <begin position="1"/>
        <end position="17"/>
    </location>
</feature>
<feature type="region of interest" description="Disordered" evidence="14">
    <location>
        <begin position="78"/>
        <end position="104"/>
    </location>
</feature>
<name>A0AAD5VZG8_9AGAR</name>
<keyword evidence="10" id="KW-0961">Cell wall biogenesis/degradation</keyword>
<evidence type="ECO:0000313" key="17">
    <source>
        <dbReference type="EMBL" id="KAJ3574388.1"/>
    </source>
</evidence>
<keyword evidence="3" id="KW-1003">Cell membrane</keyword>
<dbReference type="Proteomes" id="UP001213000">
    <property type="component" value="Unassembled WGS sequence"/>
</dbReference>
<evidence type="ECO:0000256" key="4">
    <source>
        <dbReference type="ARBA" id="ARBA00022622"/>
    </source>
</evidence>
<keyword evidence="15" id="KW-0732">Signal</keyword>
<evidence type="ECO:0000256" key="3">
    <source>
        <dbReference type="ARBA" id="ARBA00022475"/>
    </source>
</evidence>
<dbReference type="Gene3D" id="3.20.20.370">
    <property type="entry name" value="Glycoside hydrolase/deacetylase"/>
    <property type="match status" value="1"/>
</dbReference>
<dbReference type="InterPro" id="IPR011330">
    <property type="entry name" value="Glyco_hydro/deAcase_b/a-brl"/>
</dbReference>
<organism evidence="17 18">
    <name type="scientific">Leucocoprinus birnbaumii</name>
    <dbReference type="NCBI Taxonomy" id="56174"/>
    <lineage>
        <taxon>Eukaryota</taxon>
        <taxon>Fungi</taxon>
        <taxon>Dikarya</taxon>
        <taxon>Basidiomycota</taxon>
        <taxon>Agaricomycotina</taxon>
        <taxon>Agaricomycetes</taxon>
        <taxon>Agaricomycetidae</taxon>
        <taxon>Agaricales</taxon>
        <taxon>Agaricineae</taxon>
        <taxon>Agaricaceae</taxon>
        <taxon>Leucocoprinus</taxon>
    </lineage>
</organism>
<evidence type="ECO:0000256" key="14">
    <source>
        <dbReference type="SAM" id="MobiDB-lite"/>
    </source>
</evidence>
<dbReference type="GO" id="GO:0004099">
    <property type="term" value="F:chitin deacetylase activity"/>
    <property type="evidence" value="ECO:0007669"/>
    <property type="project" value="UniProtKB-EC"/>
</dbReference>
<evidence type="ECO:0000256" key="5">
    <source>
        <dbReference type="ARBA" id="ARBA00023024"/>
    </source>
</evidence>
<keyword evidence="4" id="KW-0325">Glycoprotein</keyword>
<sequence length="400" mass="43958">MKPSLVSLAVLALGCYAQDRSTEEAEAQITDPNQECSPYYYAPVSLHTSSFPTIWQPASILPNDSAAQALWQSIQPNIPNIQPKPSPQIITSTSGSTNNTTPTPSNFTYDPTDPDCWWSYHQCTTPKLAGLSPDIVNVPEPLTMGFGFDDGPNCSHNAFYDFLASKNQKATMYYIGSNVMDWPLEAQRGLADGHEICVHTWSHRYMTSFSSPDAFAELYYTIKLAVGVTPTCWRPPFGDVDDRIRAIAKGLGLQTIIWDYDSNDWRYGIGGTTKAQVDSNYETFINMATSGQFSSHGGIMLTHELNNFTMSEMVEFYPQLESAFKYMVPVGVAYNKTQPYVEKNYTLPTFEQYISGLTTSNSSAASSGSGSDKKAGAATVALPMSQIAKILVVSTALFLL</sequence>
<dbReference type="InterPro" id="IPR002509">
    <property type="entry name" value="NODB_dom"/>
</dbReference>
<comment type="caution">
    <text evidence="17">The sequence shown here is derived from an EMBL/GenBank/DDBJ whole genome shotgun (WGS) entry which is preliminary data.</text>
</comment>
<evidence type="ECO:0000313" key="18">
    <source>
        <dbReference type="Proteomes" id="UP001213000"/>
    </source>
</evidence>
<comment type="subcellular location">
    <subcellularLocation>
        <location evidence="2">Cell membrane</location>
        <topology evidence="2">Lipid-anchor</topology>
        <topology evidence="2">GPI-anchor</topology>
    </subcellularLocation>
</comment>
<dbReference type="Pfam" id="PF01522">
    <property type="entry name" value="Polysacc_deac_1"/>
    <property type="match status" value="1"/>
</dbReference>
<feature type="chain" id="PRO_5042053329" description="chitin deacetylase" evidence="15">
    <location>
        <begin position="18"/>
        <end position="400"/>
    </location>
</feature>
<evidence type="ECO:0000256" key="1">
    <source>
        <dbReference type="ARBA" id="ARBA00001941"/>
    </source>
</evidence>
<dbReference type="GO" id="GO:0009272">
    <property type="term" value="P:fungal-type cell wall biogenesis"/>
    <property type="evidence" value="ECO:0007669"/>
    <property type="project" value="UniProtKB-ARBA"/>
</dbReference>
<comment type="cofactor">
    <cofactor evidence="1">
        <name>Co(2+)</name>
        <dbReference type="ChEBI" id="CHEBI:48828"/>
    </cofactor>
</comment>
<dbReference type="PROSITE" id="PS51257">
    <property type="entry name" value="PROKAR_LIPOPROTEIN"/>
    <property type="match status" value="1"/>
</dbReference>
<evidence type="ECO:0000256" key="10">
    <source>
        <dbReference type="ARBA" id="ARBA00023316"/>
    </source>
</evidence>
<evidence type="ECO:0000256" key="7">
    <source>
        <dbReference type="ARBA" id="ARBA00023277"/>
    </source>
</evidence>
<dbReference type="GO" id="GO:0000272">
    <property type="term" value="P:polysaccharide catabolic process"/>
    <property type="evidence" value="ECO:0007669"/>
    <property type="project" value="UniProtKB-KW"/>
</dbReference>
<dbReference type="PANTHER" id="PTHR10587">
    <property type="entry name" value="GLYCOSYL TRANSFERASE-RELATED"/>
    <property type="match status" value="1"/>
</dbReference>
<keyword evidence="6" id="KW-0472">Membrane</keyword>
<dbReference type="SUPFAM" id="SSF88713">
    <property type="entry name" value="Glycoside hydrolase/deacetylase"/>
    <property type="match status" value="1"/>
</dbReference>
<evidence type="ECO:0000259" key="16">
    <source>
        <dbReference type="PROSITE" id="PS51677"/>
    </source>
</evidence>
<evidence type="ECO:0000256" key="8">
    <source>
        <dbReference type="ARBA" id="ARBA00023285"/>
    </source>
</evidence>
<feature type="domain" description="NodB homology" evidence="16">
    <location>
        <begin position="142"/>
        <end position="329"/>
    </location>
</feature>
<gene>
    <name evidence="17" type="ORF">NP233_g1798</name>
</gene>
<keyword evidence="7" id="KW-0119">Carbohydrate metabolism</keyword>
<dbReference type="GO" id="GO:0005886">
    <property type="term" value="C:plasma membrane"/>
    <property type="evidence" value="ECO:0007669"/>
    <property type="project" value="UniProtKB-SubCell"/>
</dbReference>
<evidence type="ECO:0000256" key="15">
    <source>
        <dbReference type="SAM" id="SignalP"/>
    </source>
</evidence>
<evidence type="ECO:0000256" key="13">
    <source>
        <dbReference type="ARBA" id="ARBA00048494"/>
    </source>
</evidence>
<protein>
    <recommendedName>
        <fullName evidence="12">chitin deacetylase</fullName>
        <ecNumber evidence="12">3.5.1.41</ecNumber>
    </recommendedName>
</protein>
<evidence type="ECO:0000256" key="11">
    <source>
        <dbReference type="ARBA" id="ARBA00023326"/>
    </source>
</evidence>
<evidence type="ECO:0000256" key="9">
    <source>
        <dbReference type="ARBA" id="ARBA00023288"/>
    </source>
</evidence>
<dbReference type="InterPro" id="IPR050248">
    <property type="entry name" value="Polysacc_deacetylase_ArnD"/>
</dbReference>
<evidence type="ECO:0000256" key="12">
    <source>
        <dbReference type="ARBA" id="ARBA00024056"/>
    </source>
</evidence>
<dbReference type="EMBL" id="JANIEX010000070">
    <property type="protein sequence ID" value="KAJ3574388.1"/>
    <property type="molecule type" value="Genomic_DNA"/>
</dbReference>
<dbReference type="EC" id="3.5.1.41" evidence="12"/>
<proteinExistence type="predicted"/>
<dbReference type="GO" id="GO:0006032">
    <property type="term" value="P:chitin catabolic process"/>
    <property type="evidence" value="ECO:0007669"/>
    <property type="project" value="UniProtKB-KW"/>
</dbReference>
<accession>A0AAD5VZG8</accession>
<comment type="catalytic activity">
    <reaction evidence="13">
        <text>[(1-&gt;4)-N-acetyl-beta-D-glucosaminyl](n) + n H2O = chitosan + n acetate</text>
        <dbReference type="Rhea" id="RHEA:10464"/>
        <dbReference type="Rhea" id="RHEA-COMP:9593"/>
        <dbReference type="Rhea" id="RHEA-COMP:9597"/>
        <dbReference type="ChEBI" id="CHEBI:15377"/>
        <dbReference type="ChEBI" id="CHEBI:17029"/>
        <dbReference type="ChEBI" id="CHEBI:30089"/>
        <dbReference type="ChEBI" id="CHEBI:57704"/>
        <dbReference type="EC" id="3.5.1.41"/>
    </reaction>
    <physiologicalReaction direction="left-to-right" evidence="13">
        <dbReference type="Rhea" id="RHEA:10465"/>
    </physiologicalReaction>
</comment>